<dbReference type="HOGENOM" id="CLU_1100716_0_0_1"/>
<feature type="non-terminal residue" evidence="2">
    <location>
        <position position="253"/>
    </location>
</feature>
<dbReference type="Proteomes" id="UP000007431">
    <property type="component" value="Unassembled WGS sequence"/>
</dbReference>
<dbReference type="GeneID" id="9587481"/>
<gene>
    <name evidence="2" type="ORF">SCHCODRAFT_85364</name>
</gene>
<dbReference type="KEGG" id="scm:SCHCO_02629037"/>
<feature type="compositionally biased region" description="Polar residues" evidence="1">
    <location>
        <begin position="29"/>
        <end position="40"/>
    </location>
</feature>
<feature type="region of interest" description="Disordered" evidence="1">
    <location>
        <begin position="1"/>
        <end position="143"/>
    </location>
</feature>
<evidence type="ECO:0000313" key="2">
    <source>
        <dbReference type="EMBL" id="EFI96049.1"/>
    </source>
</evidence>
<reference evidence="2 3" key="1">
    <citation type="journal article" date="2010" name="Nat. Biotechnol.">
        <title>Genome sequence of the model mushroom Schizophyllum commune.</title>
        <authorList>
            <person name="Ohm R.A."/>
            <person name="de Jong J.F."/>
            <person name="Lugones L.G."/>
            <person name="Aerts A."/>
            <person name="Kothe E."/>
            <person name="Stajich J.E."/>
            <person name="de Vries R.P."/>
            <person name="Record E."/>
            <person name="Levasseur A."/>
            <person name="Baker S.E."/>
            <person name="Bartholomew K.A."/>
            <person name="Coutinho P.M."/>
            <person name="Erdmann S."/>
            <person name="Fowler T.J."/>
            <person name="Gathman A.C."/>
            <person name="Lombard V."/>
            <person name="Henrissat B."/>
            <person name="Knabe N."/>
            <person name="Kuees U."/>
            <person name="Lilly W.W."/>
            <person name="Lindquist E."/>
            <person name="Lucas S."/>
            <person name="Magnuson J.K."/>
            <person name="Piumi F."/>
            <person name="Raudaskoski M."/>
            <person name="Salamov A."/>
            <person name="Schmutz J."/>
            <person name="Schwarze F.W.M.R."/>
            <person name="vanKuyk P.A."/>
            <person name="Horton J.S."/>
            <person name="Grigoriev I.V."/>
            <person name="Woesten H.A.B."/>
        </authorList>
    </citation>
    <scope>NUCLEOTIDE SEQUENCE [LARGE SCALE GENOMIC DNA]</scope>
    <source>
        <strain evidence="3">H4-8 / FGSC 9210</strain>
    </source>
</reference>
<dbReference type="InParanoid" id="D8Q7M9"/>
<dbReference type="VEuPathDB" id="FungiDB:SCHCODRAFT_02629037"/>
<accession>D8Q7M9</accession>
<dbReference type="eggNOG" id="KOG1649">
    <property type="taxonomic scope" value="Eukaryota"/>
</dbReference>
<dbReference type="OrthoDB" id="515064at2759"/>
<organism evidence="3">
    <name type="scientific">Schizophyllum commune (strain H4-8 / FGSC 9210)</name>
    <name type="common">Split gill fungus</name>
    <dbReference type="NCBI Taxonomy" id="578458"/>
    <lineage>
        <taxon>Eukaryota</taxon>
        <taxon>Fungi</taxon>
        <taxon>Dikarya</taxon>
        <taxon>Basidiomycota</taxon>
        <taxon>Agaricomycotina</taxon>
        <taxon>Agaricomycetes</taxon>
        <taxon>Agaricomycetidae</taxon>
        <taxon>Agaricales</taxon>
        <taxon>Schizophyllaceae</taxon>
        <taxon>Schizophyllum</taxon>
    </lineage>
</organism>
<name>D8Q7M9_SCHCM</name>
<evidence type="ECO:0000256" key="1">
    <source>
        <dbReference type="SAM" id="MobiDB-lite"/>
    </source>
</evidence>
<evidence type="ECO:0000313" key="3">
    <source>
        <dbReference type="Proteomes" id="UP000007431"/>
    </source>
</evidence>
<dbReference type="AlphaFoldDB" id="D8Q7M9"/>
<sequence>MSQHSPVAMHSPSIGGGMMSPAAMRPASRTMSVGSTSGDLSMNGFAKPPPTPSQQQSMPFATQNSPPPMGHPSQLSPQLKRKLTSEPTNSPRLGMGPPPFMNGRQTQSPRPTTAGGMEPKIEPMAGQVPRSMSRQPSMDKPDLKLDAFTAPTVDATASISAAQKPVRPAPPYHLPSLPANVNLNPNVSRVEVVPLEESAARIPPLEPREIEEIKAWQAQDKEYEGLLRKMKQRMAEEAKDAFGQPNWWERGSR</sequence>
<dbReference type="EMBL" id="GL377307">
    <property type="protein sequence ID" value="EFI96049.1"/>
    <property type="molecule type" value="Genomic_DNA"/>
</dbReference>
<proteinExistence type="predicted"/>
<keyword evidence="3" id="KW-1185">Reference proteome</keyword>
<protein>
    <submittedName>
        <fullName evidence="2">Uncharacterized protein</fullName>
    </submittedName>
</protein>